<proteinExistence type="predicted"/>
<dbReference type="Proteomes" id="UP000530571">
    <property type="component" value="Unassembled WGS sequence"/>
</dbReference>
<dbReference type="EMBL" id="JACIDZ010000009">
    <property type="protein sequence ID" value="MBB4122911.1"/>
    <property type="molecule type" value="Genomic_DNA"/>
</dbReference>
<keyword evidence="3" id="KW-1185">Reference proteome</keyword>
<name>A0A7W6KKG7_9HYPH</name>
<reference evidence="2 3" key="1">
    <citation type="submission" date="2020-08" db="EMBL/GenBank/DDBJ databases">
        <title>Genomic Encyclopedia of Type Strains, Phase IV (KMG-IV): sequencing the most valuable type-strain genomes for metagenomic binning, comparative biology and taxonomic classification.</title>
        <authorList>
            <person name="Goeker M."/>
        </authorList>
    </citation>
    <scope>NUCLEOTIDE SEQUENCE [LARGE SCALE GENOMIC DNA]</scope>
    <source>
        <strain evidence="2 3">DSM 28101</strain>
    </source>
</reference>
<protein>
    <submittedName>
        <fullName evidence="2">Prophage DNA circulation protein</fullName>
    </submittedName>
</protein>
<feature type="domain" description="DNA circulation N-terminal" evidence="1">
    <location>
        <begin position="8"/>
        <end position="93"/>
    </location>
</feature>
<dbReference type="Pfam" id="PF07157">
    <property type="entry name" value="DNA_circ_N"/>
    <property type="match status" value="1"/>
</dbReference>
<sequence>MARLPGLVQGFYRGIAFDVPDTSTTAGRRLVEYLFPGIDDAAYDDFGRNAGEITLNGVIIGDFYQAQALALEAAFERPGPAMLIHPWRGPMQVILAEPATISVASRELRAVRFSAKFRRVQTGFTSLSNGLSGVLSAVALVGLAASALSSVVSTRAISAARTRAVGRSAGIVRAAVGQLQPVAGSGRFLPRLNQTARSMAPTTPESFDGALVQLSGRFGEASDAPFVAAAAGAEPENNARPEALTSLGAALSDAVSAAIDDAPSDPDRALLACAAAHCLAQAVAQIPYTPFASAERALSTRSLTLSAADRLIAAAGSLSSGRYEGEADGLVSGLETLKAETSAALNEIIGQLPETLAVELASPTDAWLVAAHVAGDDPAGLEAVWLDIVSRNRPRHPARLPAGEVKVLRQ</sequence>
<dbReference type="InterPro" id="IPR009826">
    <property type="entry name" value="DNA_circ_N"/>
</dbReference>
<gene>
    <name evidence="2" type="ORF">GGR30_002846</name>
</gene>
<evidence type="ECO:0000259" key="1">
    <source>
        <dbReference type="Pfam" id="PF07157"/>
    </source>
</evidence>
<organism evidence="2 3">
    <name type="scientific">Martelella radicis</name>
    <dbReference type="NCBI Taxonomy" id="1397476"/>
    <lineage>
        <taxon>Bacteria</taxon>
        <taxon>Pseudomonadati</taxon>
        <taxon>Pseudomonadota</taxon>
        <taxon>Alphaproteobacteria</taxon>
        <taxon>Hyphomicrobiales</taxon>
        <taxon>Aurantimonadaceae</taxon>
        <taxon>Martelella</taxon>
    </lineage>
</organism>
<evidence type="ECO:0000313" key="3">
    <source>
        <dbReference type="Proteomes" id="UP000530571"/>
    </source>
</evidence>
<dbReference type="RefSeq" id="WP_183487344.1">
    <property type="nucleotide sequence ID" value="NZ_JACIDZ010000009.1"/>
</dbReference>
<evidence type="ECO:0000313" key="2">
    <source>
        <dbReference type="EMBL" id="MBB4122911.1"/>
    </source>
</evidence>
<dbReference type="AlphaFoldDB" id="A0A7W6KKG7"/>
<comment type="caution">
    <text evidence="2">The sequence shown here is derived from an EMBL/GenBank/DDBJ whole genome shotgun (WGS) entry which is preliminary data.</text>
</comment>
<accession>A0A7W6KKG7</accession>